<feature type="compositionally biased region" description="Low complexity" evidence="1">
    <location>
        <begin position="22"/>
        <end position="60"/>
    </location>
</feature>
<dbReference type="PROSITE" id="PS51257">
    <property type="entry name" value="PROKAR_LIPOPROTEIN"/>
    <property type="match status" value="1"/>
</dbReference>
<dbReference type="CDD" id="cd08512">
    <property type="entry name" value="PBP2_NikA_DppA_OppA_like_7"/>
    <property type="match status" value="1"/>
</dbReference>
<dbReference type="Gene3D" id="3.10.105.10">
    <property type="entry name" value="Dipeptide-binding Protein, Domain 3"/>
    <property type="match status" value="1"/>
</dbReference>
<dbReference type="GO" id="GO:1904680">
    <property type="term" value="F:peptide transmembrane transporter activity"/>
    <property type="evidence" value="ECO:0007669"/>
    <property type="project" value="TreeGrafter"/>
</dbReference>
<dbReference type="PANTHER" id="PTHR30290">
    <property type="entry name" value="PERIPLASMIC BINDING COMPONENT OF ABC TRANSPORTER"/>
    <property type="match status" value="1"/>
</dbReference>
<dbReference type="GO" id="GO:0042597">
    <property type="term" value="C:periplasmic space"/>
    <property type="evidence" value="ECO:0007669"/>
    <property type="project" value="UniProtKB-ARBA"/>
</dbReference>
<keyword evidence="2" id="KW-0732">Signal</keyword>
<dbReference type="OrthoDB" id="9796817at2"/>
<dbReference type="GO" id="GO:0043190">
    <property type="term" value="C:ATP-binding cassette (ABC) transporter complex"/>
    <property type="evidence" value="ECO:0007669"/>
    <property type="project" value="InterPro"/>
</dbReference>
<dbReference type="InterPro" id="IPR039424">
    <property type="entry name" value="SBP_5"/>
</dbReference>
<dbReference type="Gene3D" id="3.40.190.10">
    <property type="entry name" value="Periplasmic binding protein-like II"/>
    <property type="match status" value="1"/>
</dbReference>
<reference evidence="4 5" key="2">
    <citation type="journal article" date="2012" name="Stand. Genomic Sci.">
        <title>Complete genome sequence of the orange-red pigmented, radioresistant Deinococcus proteolyticus type strain (MRP(T)).</title>
        <authorList>
            <person name="Copeland A."/>
            <person name="Zeytun A."/>
            <person name="Yassawong M."/>
            <person name="Nolan M."/>
            <person name="Lucas S."/>
            <person name="Hammon N."/>
            <person name="Deshpande S."/>
            <person name="Cheng J.F."/>
            <person name="Han C."/>
            <person name="Tapia R."/>
            <person name="Goodwin L.A."/>
            <person name="Pitluck S."/>
            <person name="Mavromatis K."/>
            <person name="Liolios K."/>
            <person name="Pagani I."/>
            <person name="Ivanova N."/>
            <person name="Mikhailova N."/>
            <person name="Pati A."/>
            <person name="Chen A."/>
            <person name="Palaniappan K."/>
            <person name="Land M."/>
            <person name="Hauser L."/>
            <person name="Jeffries C.D."/>
            <person name="Brambilla E.M."/>
            <person name="Rohde M."/>
            <person name="Sikorski J."/>
            <person name="Pukall R."/>
            <person name="Goker M."/>
            <person name="Detter J.C."/>
            <person name="Woyke T."/>
            <person name="Bristow J."/>
            <person name="Eisen J.A."/>
            <person name="Markowitz V."/>
            <person name="Hugenholtz P."/>
            <person name="Kyrpides N.C."/>
            <person name="Klenk H.P."/>
            <person name="Lapidus A."/>
        </authorList>
    </citation>
    <scope>NUCLEOTIDE SEQUENCE [LARGE SCALE GENOMIC DNA]</scope>
    <source>
        <strain evidence="5">ATCC 35074 / DSM 20540 / JCM 6276 / NBRC 101906 / NCIMB 13154 / VKM Ac-1939 / CCM 2703 / MRP</strain>
    </source>
</reference>
<name>F0RPA6_DEIPM</name>
<proteinExistence type="predicted"/>
<dbReference type="InterPro" id="IPR030678">
    <property type="entry name" value="Peptide/Ni-bd"/>
</dbReference>
<feature type="signal peptide" evidence="2">
    <location>
        <begin position="1"/>
        <end position="22"/>
    </location>
</feature>
<accession>F0RPA6</accession>
<dbReference type="AlphaFoldDB" id="F0RPA6"/>
<dbReference type="STRING" id="693977.Deipr_1300"/>
<dbReference type="RefSeq" id="WP_013615058.1">
    <property type="nucleotide sequence ID" value="NC_015161.1"/>
</dbReference>
<evidence type="ECO:0000313" key="5">
    <source>
        <dbReference type="Proteomes" id="UP000007718"/>
    </source>
</evidence>
<evidence type="ECO:0000313" key="4">
    <source>
        <dbReference type="EMBL" id="ADY26449.1"/>
    </source>
</evidence>
<dbReference type="PANTHER" id="PTHR30290:SF34">
    <property type="entry name" value="ABC TRANSPORTER, PERIPLASMIC OLIGO-PEPTIDE BINDING PROTEIN, PUTATIVE-RELATED"/>
    <property type="match status" value="1"/>
</dbReference>
<feature type="domain" description="Solute-binding protein family 5" evidence="3">
    <location>
        <begin position="114"/>
        <end position="527"/>
    </location>
</feature>
<gene>
    <name evidence="4" type="ordered locus">Deipr_1300</name>
</gene>
<sequence length="613" mass="66918">MKKPAILLTTLALMLAACDTKTTTTTETTSGTSTETSGASTSSTDASATSTDASGTTSLAGGAGKSSKDTLVIQESSDVPTMDPGTSYDTSSGALLENMYETLVTYKGTSIDEFEGLLATDWKEEEGGKRYRFTLRPDVKFHSGNPFTCADAEYTFQRNLVTNGAESGNWFLAESLLGTGANANDDKNITWKQIDDAVQCDGETLVFNLPKVDPAFISKLAYTGQAIVDSKHAKEIGEWDGTEATWKDAVGADLAQSALAKDPSGTGPYQLVSADANTMTFKAFDGYWGGAAPIKNVVRQLVPEEASRVQAFLNGDADRVEFPSREVIDTQVKGQPGVIVEDDVPALGAYAFLMNMNLEGSTNIGSGKWGDGVPTNFFQDANMRKCFVNAFNYDQYIEQVQLGKGQKRNFMLPPEFMGYDESIAPANYDMAAAEEACKAAHGGAAWENGFTVNAAYREGSKSMQTALEILKQNIEQLNPKFKINVVGKQWSEIIDQKNKEVIVYGGWAPDYADPDNFVHTMYHSEGYYAPRSGIKDAEIDKWIDEARSTTDVEKRKALYKQVAQKAMDESYFIILPVAVSQNVYRDNLQGKTKDKENPMLAGGWRWKDLSKTQ</sequence>
<dbReference type="HOGENOM" id="CLU_017028_7_2_0"/>
<dbReference type="EMBL" id="CP002536">
    <property type="protein sequence ID" value="ADY26449.1"/>
    <property type="molecule type" value="Genomic_DNA"/>
</dbReference>
<dbReference type="Proteomes" id="UP000007718">
    <property type="component" value="Chromosome"/>
</dbReference>
<dbReference type="PIRSF" id="PIRSF002741">
    <property type="entry name" value="MppA"/>
    <property type="match status" value="1"/>
</dbReference>
<evidence type="ECO:0000259" key="3">
    <source>
        <dbReference type="Pfam" id="PF00496"/>
    </source>
</evidence>
<organism evidence="4 5">
    <name type="scientific">Deinococcus proteolyticus (strain ATCC 35074 / DSM 20540 / JCM 6276 / NBRC 101906 / NCIMB 13154 / VKM Ac-1939 / CCM 2703 / MRP)</name>
    <dbReference type="NCBI Taxonomy" id="693977"/>
    <lineage>
        <taxon>Bacteria</taxon>
        <taxon>Thermotogati</taxon>
        <taxon>Deinococcota</taxon>
        <taxon>Deinococci</taxon>
        <taxon>Deinococcales</taxon>
        <taxon>Deinococcaceae</taxon>
        <taxon>Deinococcus</taxon>
    </lineage>
</organism>
<keyword evidence="5" id="KW-1185">Reference proteome</keyword>
<feature type="region of interest" description="Disordered" evidence="1">
    <location>
        <begin position="22"/>
        <end position="90"/>
    </location>
</feature>
<dbReference type="Pfam" id="PF00496">
    <property type="entry name" value="SBP_bac_5"/>
    <property type="match status" value="1"/>
</dbReference>
<dbReference type="eggNOG" id="COG0747">
    <property type="taxonomic scope" value="Bacteria"/>
</dbReference>
<dbReference type="InterPro" id="IPR000914">
    <property type="entry name" value="SBP_5_dom"/>
</dbReference>
<feature type="chain" id="PRO_5003259643" evidence="2">
    <location>
        <begin position="23"/>
        <end position="613"/>
    </location>
</feature>
<dbReference type="KEGG" id="dpt:Deipr_1300"/>
<protein>
    <submittedName>
        <fullName evidence="4">ABC-type transporter, periplasmic subunit</fullName>
    </submittedName>
</protein>
<evidence type="ECO:0000256" key="1">
    <source>
        <dbReference type="SAM" id="MobiDB-lite"/>
    </source>
</evidence>
<dbReference type="SUPFAM" id="SSF53850">
    <property type="entry name" value="Periplasmic binding protein-like II"/>
    <property type="match status" value="1"/>
</dbReference>
<evidence type="ECO:0000256" key="2">
    <source>
        <dbReference type="SAM" id="SignalP"/>
    </source>
</evidence>
<reference evidence="5" key="1">
    <citation type="submission" date="2011-02" db="EMBL/GenBank/DDBJ databases">
        <title>The complete sequence of chromosome of Deinococcus proteolyticus DSM 20540.</title>
        <authorList>
            <consortium name="US DOE Joint Genome Institute (JGI-PGF)"/>
            <person name="Lucas S."/>
            <person name="Copeland A."/>
            <person name="Lapidus A."/>
            <person name="Bruce D."/>
            <person name="Goodwin L."/>
            <person name="Pitluck S."/>
            <person name="Kyrpides N."/>
            <person name="Mavromatis K."/>
            <person name="Pagani I."/>
            <person name="Ivanova N."/>
            <person name="Ovchinnikova G."/>
            <person name="Zeytun A."/>
            <person name="Detter J.C."/>
            <person name="Han C."/>
            <person name="Land M."/>
            <person name="Hauser L."/>
            <person name="Markowitz V."/>
            <person name="Cheng J.-F."/>
            <person name="Hugenholtz P."/>
            <person name="Woyke T."/>
            <person name="Wu D."/>
            <person name="Pukall R."/>
            <person name="Steenblock K."/>
            <person name="Brambilla E."/>
            <person name="Klenk H.-P."/>
            <person name="Eisen J.A."/>
        </authorList>
    </citation>
    <scope>NUCLEOTIDE SEQUENCE [LARGE SCALE GENOMIC DNA]</scope>
    <source>
        <strain evidence="5">ATCC 35074 / DSM 20540 / JCM 6276 / NBRC 101906 / NCIMB 13154 / VKM Ac-1939 / CCM 2703 / MRP</strain>
    </source>
</reference>
<dbReference type="GO" id="GO:0015833">
    <property type="term" value="P:peptide transport"/>
    <property type="evidence" value="ECO:0007669"/>
    <property type="project" value="TreeGrafter"/>
</dbReference>